<evidence type="ECO:0000313" key="10">
    <source>
        <dbReference type="Proteomes" id="UP001147830"/>
    </source>
</evidence>
<dbReference type="NCBIfam" id="TIGR01988">
    <property type="entry name" value="Ubi-OHases"/>
    <property type="match status" value="1"/>
</dbReference>
<dbReference type="EC" id="1.14.13.-" evidence="9"/>
<keyword evidence="5" id="KW-0274">FAD</keyword>
<feature type="domain" description="FAD-binding" evidence="8">
    <location>
        <begin position="9"/>
        <end position="349"/>
    </location>
</feature>
<proteinExistence type="inferred from homology"/>
<keyword evidence="6 9" id="KW-0560">Oxidoreductase</keyword>
<evidence type="ECO:0000256" key="5">
    <source>
        <dbReference type="ARBA" id="ARBA00022827"/>
    </source>
</evidence>
<dbReference type="NCBIfam" id="NF004356">
    <property type="entry name" value="PRK05732.1"/>
    <property type="match status" value="1"/>
</dbReference>
<reference evidence="9" key="1">
    <citation type="journal article" date="2022" name="Front. Microbiol.">
        <title>Genome-based taxonomic rearrangement of Oceanobacter-related bacteria including the description of Thalassolituus hydrocarbonoclasticus sp. nov. and Thalassolituus pacificus sp. nov. and emended description of the genus Thalassolituus.</title>
        <authorList>
            <person name="Dong C."/>
            <person name="Wei L."/>
            <person name="Wang J."/>
            <person name="Lai Q."/>
            <person name="Huang Z."/>
            <person name="Shao Z."/>
        </authorList>
    </citation>
    <scope>NUCLEOTIDE SEQUENCE</scope>
    <source>
        <strain evidence="9">59MF3M-4</strain>
    </source>
</reference>
<dbReference type="InterPro" id="IPR051205">
    <property type="entry name" value="UbiH/COQ6_monooxygenase"/>
</dbReference>
<organism evidence="9 10">
    <name type="scientific">Thalassolituus pacificus</name>
    <dbReference type="NCBI Taxonomy" id="2975440"/>
    <lineage>
        <taxon>Bacteria</taxon>
        <taxon>Pseudomonadati</taxon>
        <taxon>Pseudomonadota</taxon>
        <taxon>Gammaproteobacteria</taxon>
        <taxon>Oceanospirillales</taxon>
        <taxon>Oceanospirillaceae</taxon>
        <taxon>Thalassolituus</taxon>
    </lineage>
</organism>
<comment type="similarity">
    <text evidence="3">Belongs to the UbiH/COQ6 family.</text>
</comment>
<dbReference type="GO" id="GO:0071949">
    <property type="term" value="F:FAD binding"/>
    <property type="evidence" value="ECO:0007669"/>
    <property type="project" value="InterPro"/>
</dbReference>
<gene>
    <name evidence="9" type="primary">ubiH</name>
    <name evidence="9" type="synonym">visB</name>
    <name evidence="9" type="ORF">NYR02_09885</name>
</gene>
<evidence type="ECO:0000256" key="2">
    <source>
        <dbReference type="ARBA" id="ARBA00004749"/>
    </source>
</evidence>
<protein>
    <submittedName>
        <fullName evidence="9">2-octaprenyl-6-methoxyphenyl hydroxylase</fullName>
        <ecNumber evidence="9">1.14.13.-</ecNumber>
    </submittedName>
</protein>
<dbReference type="Pfam" id="PF01494">
    <property type="entry name" value="FAD_binding_3"/>
    <property type="match status" value="1"/>
</dbReference>
<comment type="caution">
    <text evidence="9">The sequence shown here is derived from an EMBL/GenBank/DDBJ whole genome shotgun (WGS) entry which is preliminary data.</text>
</comment>
<keyword evidence="10" id="KW-1185">Reference proteome</keyword>
<evidence type="ECO:0000256" key="7">
    <source>
        <dbReference type="ARBA" id="ARBA00023033"/>
    </source>
</evidence>
<comment type="cofactor">
    <cofactor evidence="1">
        <name>FAD</name>
        <dbReference type="ChEBI" id="CHEBI:57692"/>
    </cofactor>
</comment>
<dbReference type="GO" id="GO:0006744">
    <property type="term" value="P:ubiquinone biosynthetic process"/>
    <property type="evidence" value="ECO:0007669"/>
    <property type="project" value="InterPro"/>
</dbReference>
<keyword evidence="4" id="KW-0285">Flavoprotein</keyword>
<keyword evidence="7" id="KW-0503">Monooxygenase</keyword>
<dbReference type="EMBL" id="JAOANI010000015">
    <property type="protein sequence ID" value="MCT7359330.1"/>
    <property type="molecule type" value="Genomic_DNA"/>
</dbReference>
<accession>A0A9X3ARL5</accession>
<dbReference type="InterPro" id="IPR010971">
    <property type="entry name" value="UbiH/COQ6"/>
</dbReference>
<comment type="pathway">
    <text evidence="2">Cofactor biosynthesis; ubiquinone biosynthesis.</text>
</comment>
<dbReference type="Gene3D" id="3.50.50.60">
    <property type="entry name" value="FAD/NAD(P)-binding domain"/>
    <property type="match status" value="2"/>
</dbReference>
<dbReference type="InterPro" id="IPR036188">
    <property type="entry name" value="FAD/NAD-bd_sf"/>
</dbReference>
<dbReference type="GO" id="GO:0008681">
    <property type="term" value="F:2-octaprenyl-6-methoxyphenol hydroxylase activity"/>
    <property type="evidence" value="ECO:0007669"/>
    <property type="project" value="InterPro"/>
</dbReference>
<dbReference type="PANTHER" id="PTHR43876">
    <property type="entry name" value="UBIQUINONE BIOSYNTHESIS MONOOXYGENASE COQ6, MITOCHONDRIAL"/>
    <property type="match status" value="1"/>
</dbReference>
<evidence type="ECO:0000256" key="6">
    <source>
        <dbReference type="ARBA" id="ARBA00023002"/>
    </source>
</evidence>
<dbReference type="Proteomes" id="UP001147830">
    <property type="component" value="Unassembled WGS sequence"/>
</dbReference>
<dbReference type="InterPro" id="IPR002938">
    <property type="entry name" value="FAD-bd"/>
</dbReference>
<name>A0A9X3ARL5_9GAMM</name>
<evidence type="ECO:0000256" key="1">
    <source>
        <dbReference type="ARBA" id="ARBA00001974"/>
    </source>
</evidence>
<dbReference type="InterPro" id="IPR011295">
    <property type="entry name" value="UbiH"/>
</dbReference>
<evidence type="ECO:0000256" key="4">
    <source>
        <dbReference type="ARBA" id="ARBA00022630"/>
    </source>
</evidence>
<evidence type="ECO:0000313" key="9">
    <source>
        <dbReference type="EMBL" id="MCT7359330.1"/>
    </source>
</evidence>
<evidence type="ECO:0000256" key="3">
    <source>
        <dbReference type="ARBA" id="ARBA00005349"/>
    </source>
</evidence>
<reference evidence="9" key="2">
    <citation type="submission" date="2022-08" db="EMBL/GenBank/DDBJ databases">
        <authorList>
            <person name="Dong C."/>
        </authorList>
    </citation>
    <scope>NUCLEOTIDE SEQUENCE</scope>
    <source>
        <strain evidence="9">59MF3M-4</strain>
    </source>
</reference>
<dbReference type="PANTHER" id="PTHR43876:SF8">
    <property type="entry name" value="2-OCTAPRENYL-6-METHOXYPHENOL HYDROXYLASE"/>
    <property type="match status" value="1"/>
</dbReference>
<dbReference type="NCBIfam" id="TIGR01984">
    <property type="entry name" value="UbiH"/>
    <property type="match status" value="1"/>
</dbReference>
<dbReference type="SUPFAM" id="SSF51905">
    <property type="entry name" value="FAD/NAD(P)-binding domain"/>
    <property type="match status" value="1"/>
</dbReference>
<sequence>MSKHIPQSDIVVLGAGMVGASLVHLLKPALARGMSLTLIDRQALNWDGDIASRPPSFDGRATALSYGTQQILSQLGVWGLMAERACAIEHIQVSDQGRFGQTQLHASEQNAEALGYIVENAVIGQGLLSGLEQPGVSIKAPAQVQGVQMNADGALLTFDNGEQLQASLLVLADGARSALAQQLGIQHERRAYGTHALVTQVEVDREHGHWAYERFSEDGPIAFLPLNKKDFAVVWTLADDQIEQVKALPEAEFLARLQQQIGYRLGRLMRVGERASYPLALVQSKEQVRRSLVLLGNAAHSLHPVAGQGFNLALRDAAVLAEYLNHAWQQNQPLGDLALLQAYEQQQQADQRNTIMASDLLPRLFGSKLPGMALLRDAGLLSMSALPTARKLFTRHAMGLGQRAAKLPATPLSGESA</sequence>
<dbReference type="RefSeq" id="WP_260976195.1">
    <property type="nucleotide sequence ID" value="NZ_JAOANI010000015.1"/>
</dbReference>
<dbReference type="PRINTS" id="PR00420">
    <property type="entry name" value="RNGMNOXGNASE"/>
</dbReference>
<dbReference type="AlphaFoldDB" id="A0A9X3ARL5"/>
<evidence type="ECO:0000259" key="8">
    <source>
        <dbReference type="Pfam" id="PF01494"/>
    </source>
</evidence>